<keyword evidence="3" id="KW-1003">Cell membrane</keyword>
<keyword evidence="2" id="KW-0813">Transport</keyword>
<evidence type="ECO:0000256" key="7">
    <source>
        <dbReference type="SAM" id="Phobius"/>
    </source>
</evidence>
<feature type="transmembrane region" description="Helical" evidence="7">
    <location>
        <begin position="288"/>
        <end position="308"/>
    </location>
</feature>
<comment type="subcellular location">
    <subcellularLocation>
        <location evidence="1">Cell membrane</location>
        <topology evidence="1">Multi-pass membrane protein</topology>
    </subcellularLocation>
</comment>
<dbReference type="GO" id="GO:0005886">
    <property type="term" value="C:plasma membrane"/>
    <property type="evidence" value="ECO:0007669"/>
    <property type="project" value="UniProtKB-SubCell"/>
</dbReference>
<gene>
    <name evidence="9" type="ORF">AY601_3108</name>
</gene>
<organism evidence="9 10">
    <name type="scientific">Pedobacter cryoconitis</name>
    <dbReference type="NCBI Taxonomy" id="188932"/>
    <lineage>
        <taxon>Bacteria</taxon>
        <taxon>Pseudomonadati</taxon>
        <taxon>Bacteroidota</taxon>
        <taxon>Sphingobacteriia</taxon>
        <taxon>Sphingobacteriales</taxon>
        <taxon>Sphingobacteriaceae</taxon>
        <taxon>Pedobacter</taxon>
    </lineage>
</organism>
<dbReference type="InterPro" id="IPR050171">
    <property type="entry name" value="MFS_Transporters"/>
</dbReference>
<feature type="transmembrane region" description="Helical" evidence="7">
    <location>
        <begin position="220"/>
        <end position="245"/>
    </location>
</feature>
<evidence type="ECO:0000256" key="6">
    <source>
        <dbReference type="ARBA" id="ARBA00023136"/>
    </source>
</evidence>
<feature type="transmembrane region" description="Helical" evidence="7">
    <location>
        <begin position="180"/>
        <end position="199"/>
    </location>
</feature>
<dbReference type="InterPro" id="IPR020846">
    <property type="entry name" value="MFS_dom"/>
</dbReference>
<dbReference type="OrthoDB" id="5379144at2"/>
<feature type="transmembrane region" description="Helical" evidence="7">
    <location>
        <begin position="55"/>
        <end position="73"/>
    </location>
</feature>
<feature type="transmembrane region" description="Helical" evidence="7">
    <location>
        <begin position="377"/>
        <end position="397"/>
    </location>
</feature>
<dbReference type="PROSITE" id="PS50850">
    <property type="entry name" value="MFS"/>
    <property type="match status" value="1"/>
</dbReference>
<feature type="domain" description="Major facilitator superfamily (MFS) profile" evidence="8">
    <location>
        <begin position="1"/>
        <end position="402"/>
    </location>
</feature>
<dbReference type="PATRIC" id="fig|188932.3.peg.3238"/>
<feature type="transmembrane region" description="Helical" evidence="7">
    <location>
        <begin position="106"/>
        <end position="132"/>
    </location>
</feature>
<feature type="transmembrane region" description="Helical" evidence="7">
    <location>
        <begin position="80"/>
        <end position="100"/>
    </location>
</feature>
<keyword evidence="5 7" id="KW-1133">Transmembrane helix</keyword>
<dbReference type="InterPro" id="IPR011701">
    <property type="entry name" value="MFS"/>
</dbReference>
<feature type="transmembrane region" description="Helical" evidence="7">
    <location>
        <begin position="348"/>
        <end position="371"/>
    </location>
</feature>
<dbReference type="Proteomes" id="UP000071561">
    <property type="component" value="Chromosome"/>
</dbReference>
<dbReference type="EMBL" id="CP014504">
    <property type="protein sequence ID" value="AMP99980.1"/>
    <property type="molecule type" value="Genomic_DNA"/>
</dbReference>
<feature type="transmembrane region" description="Helical" evidence="7">
    <location>
        <begin position="257"/>
        <end position="276"/>
    </location>
</feature>
<dbReference type="SUPFAM" id="SSF103473">
    <property type="entry name" value="MFS general substrate transporter"/>
    <property type="match status" value="1"/>
</dbReference>
<dbReference type="InterPro" id="IPR036259">
    <property type="entry name" value="MFS_trans_sf"/>
</dbReference>
<dbReference type="KEGG" id="pcm:AY601_3108"/>
<keyword evidence="4 7" id="KW-0812">Transmembrane</keyword>
<evidence type="ECO:0000313" key="10">
    <source>
        <dbReference type="Proteomes" id="UP000071561"/>
    </source>
</evidence>
<dbReference type="GO" id="GO:0022857">
    <property type="term" value="F:transmembrane transporter activity"/>
    <property type="evidence" value="ECO:0007669"/>
    <property type="project" value="InterPro"/>
</dbReference>
<evidence type="ECO:0000259" key="8">
    <source>
        <dbReference type="PROSITE" id="PS50850"/>
    </source>
</evidence>
<feature type="transmembrane region" description="Helical" evidence="7">
    <location>
        <begin position="314"/>
        <end position="336"/>
    </location>
</feature>
<evidence type="ECO:0000256" key="5">
    <source>
        <dbReference type="ARBA" id="ARBA00022989"/>
    </source>
</evidence>
<evidence type="ECO:0000313" key="9">
    <source>
        <dbReference type="EMBL" id="AMP99980.1"/>
    </source>
</evidence>
<keyword evidence="10" id="KW-1185">Reference proteome</keyword>
<dbReference type="Gene3D" id="1.20.1250.20">
    <property type="entry name" value="MFS general substrate transporter like domains"/>
    <property type="match status" value="1"/>
</dbReference>
<sequence length="402" mass="44425">MIKKVYTTYKDSFSGLSAETWLLSIVMLINRSSSMAVPFMSLYMTQYLHRPPSDAGLIITLFGVGSILGATAGGKLTDVIGFRAVQIISSIIGGLFFILYSTVTHFHALCMLTVVISFFSEAFRPANFAAIATYAKEGTQTRSYSLNRLATNMGWAVGSAVGGIVASFSYPMLFVLDGSVSALSGLSILLLLPATAKGARKAVAEKIKGMQVRKPWEDSLFIKFLLLTTMLTTCFFLMFRVVPLFYKEVWHINEMKIGLILGMNGLIIALFEMVMISRIENKRSPIHYIVKGVLFIAGAYFILLLPGITPVMVALLSVLLFTIGEMFALPFINTFVMSRTNEFNRGQYAAGYTLSWSVSQVIGPSAGFYLAEKYGYNWLWIMLIVLLVVCASGFKLLKHKMD</sequence>
<name>A0A127VFL1_9SPHI</name>
<reference evidence="9 10" key="1">
    <citation type="submission" date="2016-03" db="EMBL/GenBank/DDBJ databases">
        <title>Complete genome sequence of Pedobacter cryoconitis PAMC 27485.</title>
        <authorList>
            <person name="Lee J."/>
            <person name="Kim O.-S."/>
        </authorList>
    </citation>
    <scope>NUCLEOTIDE SEQUENCE [LARGE SCALE GENOMIC DNA]</scope>
    <source>
        <strain evidence="9 10">PAMC 27485</strain>
    </source>
</reference>
<evidence type="ECO:0000256" key="3">
    <source>
        <dbReference type="ARBA" id="ARBA00022475"/>
    </source>
</evidence>
<dbReference type="PANTHER" id="PTHR23517:SF14">
    <property type="entry name" value="PUTATIVE-RELATED"/>
    <property type="match status" value="1"/>
</dbReference>
<protein>
    <submittedName>
        <fullName evidence="9">MFS transporter</fullName>
    </submittedName>
</protein>
<dbReference type="Pfam" id="PF07690">
    <property type="entry name" value="MFS_1"/>
    <property type="match status" value="1"/>
</dbReference>
<keyword evidence="6 7" id="KW-0472">Membrane</keyword>
<evidence type="ECO:0000256" key="2">
    <source>
        <dbReference type="ARBA" id="ARBA00022448"/>
    </source>
</evidence>
<evidence type="ECO:0000256" key="4">
    <source>
        <dbReference type="ARBA" id="ARBA00022692"/>
    </source>
</evidence>
<evidence type="ECO:0000256" key="1">
    <source>
        <dbReference type="ARBA" id="ARBA00004651"/>
    </source>
</evidence>
<feature type="transmembrane region" description="Helical" evidence="7">
    <location>
        <begin position="153"/>
        <end position="174"/>
    </location>
</feature>
<accession>A0A127VFL1</accession>
<dbReference type="AlphaFoldDB" id="A0A127VFL1"/>
<dbReference type="RefSeq" id="WP_068402608.1">
    <property type="nucleotide sequence ID" value="NZ_CP014504.1"/>
</dbReference>
<dbReference type="PANTHER" id="PTHR23517">
    <property type="entry name" value="RESISTANCE PROTEIN MDTM, PUTATIVE-RELATED-RELATED"/>
    <property type="match status" value="1"/>
</dbReference>
<feature type="transmembrane region" description="Helical" evidence="7">
    <location>
        <begin position="21"/>
        <end position="43"/>
    </location>
</feature>
<proteinExistence type="predicted"/>